<dbReference type="PANTHER" id="PTHR46401">
    <property type="entry name" value="GLYCOSYLTRANSFERASE WBBK-RELATED"/>
    <property type="match status" value="1"/>
</dbReference>
<evidence type="ECO:0000256" key="1">
    <source>
        <dbReference type="ARBA" id="ARBA00022679"/>
    </source>
</evidence>
<dbReference type="GO" id="GO:0016757">
    <property type="term" value="F:glycosyltransferase activity"/>
    <property type="evidence" value="ECO:0007669"/>
    <property type="project" value="InterPro"/>
</dbReference>
<dbReference type="Gene3D" id="3.40.50.2000">
    <property type="entry name" value="Glycogen Phosphorylase B"/>
    <property type="match status" value="2"/>
</dbReference>
<dbReference type="SUPFAM" id="SSF53756">
    <property type="entry name" value="UDP-Glycosyltransferase/glycogen phosphorylase"/>
    <property type="match status" value="1"/>
</dbReference>
<reference evidence="3" key="1">
    <citation type="journal article" date="2020" name="mSystems">
        <title>Genome- and Community-Level Interaction Insights into Carbon Utilization and Element Cycling Functions of Hydrothermarchaeota in Hydrothermal Sediment.</title>
        <authorList>
            <person name="Zhou Z."/>
            <person name="Liu Y."/>
            <person name="Xu W."/>
            <person name="Pan J."/>
            <person name="Luo Z.H."/>
            <person name="Li M."/>
        </authorList>
    </citation>
    <scope>NUCLEOTIDE SEQUENCE [LARGE SCALE GENOMIC DNA]</scope>
    <source>
        <strain evidence="3">SpSt-125</strain>
    </source>
</reference>
<accession>A0A7J2U4S9</accession>
<keyword evidence="1 3" id="KW-0808">Transferase</keyword>
<protein>
    <submittedName>
        <fullName evidence="3">Glycosyltransferase</fullName>
    </submittedName>
</protein>
<evidence type="ECO:0000313" key="3">
    <source>
        <dbReference type="EMBL" id="HEM67212.1"/>
    </source>
</evidence>
<feature type="domain" description="Glycosyl transferase family 1" evidence="2">
    <location>
        <begin position="254"/>
        <end position="401"/>
    </location>
</feature>
<dbReference type="InterPro" id="IPR001296">
    <property type="entry name" value="Glyco_trans_1"/>
</dbReference>
<organism evidence="3">
    <name type="scientific">Ignisphaera aggregans</name>
    <dbReference type="NCBI Taxonomy" id="334771"/>
    <lineage>
        <taxon>Archaea</taxon>
        <taxon>Thermoproteota</taxon>
        <taxon>Thermoprotei</taxon>
        <taxon>Desulfurococcales</taxon>
        <taxon>Desulfurococcaceae</taxon>
        <taxon>Ignisphaera</taxon>
    </lineage>
</organism>
<evidence type="ECO:0000259" key="2">
    <source>
        <dbReference type="Pfam" id="PF00534"/>
    </source>
</evidence>
<name>A0A7J2U4S9_9CREN</name>
<dbReference type="AlphaFoldDB" id="A0A7J2U4S9"/>
<dbReference type="EMBL" id="DSEU01000041">
    <property type="protein sequence ID" value="HEM67212.1"/>
    <property type="molecule type" value="Genomic_DNA"/>
</dbReference>
<sequence length="431" mass="48533">MISNREKPSILVVASPTPTSGGGLRAHRSLKEYVKHFDTYLFIPWGLWGNKKVLKESAKYFMELKRLGMRFAGFSQLPKAIHKSREALGTRILETLVPLMAPSIVHLDVGAADYQAVVVLHEVWDAVYSGIVLAEHFNAPSAVLLQLPPFYGSRKRLLNILKVVLLWRELIGDTPSEKEMLKIEAVIRSSAEERLSRLHYERVLRRYKLVLGVSKAIAVEMGGEWLDKVTCLNPGVSLDEEDLEIMKSIRRRVGEKENYIVFGGRLSVDKGLVEALISLKTIARLYPNTKLILTGRIAPTAKMRIAKICKKLGVEDKVVFTGFVSREKRFEIVAKAKLMLYPSHVDAFPYAVLESLHLKTPVVGYRIPALEIYYSRCPGVELVEEGDVEALTVKAIEILEKGVKAIEPPKIKNWKDIMNEEIKIIKGIALK</sequence>
<proteinExistence type="predicted"/>
<comment type="caution">
    <text evidence="3">The sequence shown here is derived from an EMBL/GenBank/DDBJ whole genome shotgun (WGS) entry which is preliminary data.</text>
</comment>
<dbReference type="Pfam" id="PF00534">
    <property type="entry name" value="Glycos_transf_1"/>
    <property type="match status" value="1"/>
</dbReference>
<dbReference type="PANTHER" id="PTHR46401:SF2">
    <property type="entry name" value="GLYCOSYLTRANSFERASE WBBK-RELATED"/>
    <property type="match status" value="1"/>
</dbReference>
<gene>
    <name evidence="3" type="ORF">ENO26_06565</name>
</gene>